<dbReference type="GO" id="GO:0005737">
    <property type="term" value="C:cytoplasm"/>
    <property type="evidence" value="ECO:0007669"/>
    <property type="project" value="UniProtKB-SubCell"/>
</dbReference>
<organism evidence="17 18">
    <name type="scientific">Biomphalaria pfeifferi</name>
    <name type="common">Bloodfluke planorb</name>
    <name type="synonym">Freshwater snail</name>
    <dbReference type="NCBI Taxonomy" id="112525"/>
    <lineage>
        <taxon>Eukaryota</taxon>
        <taxon>Metazoa</taxon>
        <taxon>Spiralia</taxon>
        <taxon>Lophotrochozoa</taxon>
        <taxon>Mollusca</taxon>
        <taxon>Gastropoda</taxon>
        <taxon>Heterobranchia</taxon>
        <taxon>Euthyneura</taxon>
        <taxon>Panpulmonata</taxon>
        <taxon>Hygrophila</taxon>
        <taxon>Lymnaeoidea</taxon>
        <taxon>Planorbidae</taxon>
        <taxon>Biomphalaria</taxon>
    </lineage>
</organism>
<comment type="subcellular location">
    <subcellularLocation>
        <location evidence="1">Cytoplasm</location>
    </subcellularLocation>
</comment>
<dbReference type="InterPro" id="IPR001841">
    <property type="entry name" value="Znf_RING"/>
</dbReference>
<protein>
    <submittedName>
        <fullName evidence="17">E3 ubiquitin-protein ligase mind-bomb</fullName>
    </submittedName>
</protein>
<dbReference type="SMART" id="SM00291">
    <property type="entry name" value="ZnF_ZZ"/>
    <property type="match status" value="2"/>
</dbReference>
<dbReference type="PROSITE" id="PS50089">
    <property type="entry name" value="ZF_RING_2"/>
    <property type="match status" value="1"/>
</dbReference>
<dbReference type="PANTHER" id="PTHR24202:SF4">
    <property type="entry name" value="E3 UBIQUITIN-PROTEIN LIGASE MIB2-RELATED"/>
    <property type="match status" value="1"/>
</dbReference>
<dbReference type="InterPro" id="IPR010606">
    <property type="entry name" value="Mib_Herc2"/>
</dbReference>
<dbReference type="PROSITE" id="PS01357">
    <property type="entry name" value="ZF_ZZ_1"/>
    <property type="match status" value="2"/>
</dbReference>
<keyword evidence="11" id="KW-0040">ANK repeat</keyword>
<keyword evidence="10" id="KW-0914">Notch signaling pathway</keyword>
<dbReference type="InterPro" id="IPR013083">
    <property type="entry name" value="Znf_RING/FYVE/PHD"/>
</dbReference>
<dbReference type="EMBL" id="JASAOG010000183">
    <property type="protein sequence ID" value="KAK0045271.1"/>
    <property type="molecule type" value="Genomic_DNA"/>
</dbReference>
<dbReference type="SUPFAM" id="SSF57850">
    <property type="entry name" value="RING/U-box"/>
    <property type="match status" value="3"/>
</dbReference>
<keyword evidence="18" id="KW-1185">Reference proteome</keyword>
<reference evidence="17" key="2">
    <citation type="submission" date="2023-04" db="EMBL/GenBank/DDBJ databases">
        <authorList>
            <person name="Bu L."/>
            <person name="Lu L."/>
            <person name="Laidemitt M.R."/>
            <person name="Zhang S.M."/>
            <person name="Mutuku M."/>
            <person name="Mkoji G."/>
            <person name="Steinauer M."/>
            <person name="Loker E.S."/>
        </authorList>
    </citation>
    <scope>NUCLEOTIDE SEQUENCE</scope>
    <source>
        <strain evidence="17">KasaAsao</strain>
        <tissue evidence="17">Whole Snail</tissue>
    </source>
</reference>
<evidence type="ECO:0000256" key="7">
    <source>
        <dbReference type="ARBA" id="ARBA00022771"/>
    </source>
</evidence>
<dbReference type="Gene3D" id="2.30.30.40">
    <property type="entry name" value="SH3 Domains"/>
    <property type="match status" value="3"/>
</dbReference>
<feature type="domain" description="ZZ-type" evidence="15">
    <location>
        <begin position="72"/>
        <end position="124"/>
    </location>
</feature>
<comment type="pathway">
    <text evidence="2">Protein modification; protein ubiquitination.</text>
</comment>
<dbReference type="InterPro" id="IPR040847">
    <property type="entry name" value="SH3_15"/>
</dbReference>
<evidence type="ECO:0000256" key="12">
    <source>
        <dbReference type="PROSITE-ProRule" id="PRU00228"/>
    </source>
</evidence>
<keyword evidence="4" id="KW-0808">Transferase</keyword>
<keyword evidence="7 12" id="KW-0863">Zinc-finger</keyword>
<dbReference type="FunFam" id="2.30.30.40:FF:000078">
    <property type="entry name" value="Putative e3 ubiquitin-protein ligase mib2"/>
    <property type="match status" value="2"/>
</dbReference>
<dbReference type="PROSITE" id="PS51416">
    <property type="entry name" value="MIB_HERC2"/>
    <property type="match status" value="3"/>
</dbReference>
<dbReference type="Gene3D" id="3.30.60.90">
    <property type="match status" value="2"/>
</dbReference>
<evidence type="ECO:0000259" key="14">
    <source>
        <dbReference type="PROSITE" id="PS50089"/>
    </source>
</evidence>
<evidence type="ECO:0000259" key="15">
    <source>
        <dbReference type="PROSITE" id="PS50135"/>
    </source>
</evidence>
<evidence type="ECO:0000256" key="10">
    <source>
        <dbReference type="ARBA" id="ARBA00022976"/>
    </source>
</evidence>
<dbReference type="InterPro" id="IPR037252">
    <property type="entry name" value="Mib_Herc2_sf"/>
</dbReference>
<dbReference type="GO" id="GO:0016567">
    <property type="term" value="P:protein ubiquitination"/>
    <property type="evidence" value="ECO:0007669"/>
    <property type="project" value="InterPro"/>
</dbReference>
<sequence>MATGLRVVRGPNWIYGNNDGGEGHVGTVTDVHDGHKKVTVLWDNGSENIYRTGQDDAFDLCVLDCAQLDIQHFSVTCDECREIPIKGLRWKCAVCPDFDLCSACYNLDKHDTSHPFFRFEYFARTRDNVKVPPRNTSQADKIKAMGMFPGAKVARGKHWTWDDQDGGDGQTGLVQKLRDFKCRFRSIAEVIWSNGSCNEYRLGHCGQVDLKCIEAAAGGYYYRKHLPVLRKCKLSPKKFKIGDTVKCVVEVEQLKELQEDHGGWNKCMEMNIKQTGIIEKLHYDQIQVKYDASTEWWFNQVAFEKVKSDEDTVTIVPGLKLCVVQTGHGGTKMAVKDILALGPSGVKHKGIQCDYCLVCPIMGTRWKCKSCFDFDLCSACYHGNQHDVTHPFWRYDHPDGRRFLVTSRINKRQVESKGIFKDAKVVRGKHWDWNTQDAGNPAEGSVLEIKPWNKDSLKSAALVKWENGTINTYRLGFRGKVDLKCVVPASGGHFYKTHLQVLGKRETTPCLFELDDAVSCMFSVEQMKLLQRAHGGWTDAMAQYISQNGKVVEIDGDGYVRVEYVDGIKWTFNPESLCKSIELKNFTRSPMDSEAVRTTLDLGFDRDLVQKVVWRAFFTSQTYFSETEHLLNTILDETNTQNTHADTCTLNLRTDSEHSTSSELNLDSNHLAATNSSPCSASSTPASATTTGSKESTATPDDDQTLAEKYQQLMEERQCKICMEVDARMTFVPCGHLVSCEVCSSQLKQCPMCRSDIEKVVKTYLV</sequence>
<comment type="caution">
    <text evidence="17">The sequence shown here is derived from an EMBL/GenBank/DDBJ whole genome shotgun (WGS) entry which is preliminary data.</text>
</comment>
<evidence type="ECO:0000313" key="18">
    <source>
        <dbReference type="Proteomes" id="UP001233172"/>
    </source>
</evidence>
<evidence type="ECO:0000256" key="5">
    <source>
        <dbReference type="ARBA" id="ARBA00022723"/>
    </source>
</evidence>
<feature type="domain" description="MIB/HERC2" evidence="16">
    <location>
        <begin position="411"/>
        <end position="489"/>
    </location>
</feature>
<reference evidence="17" key="1">
    <citation type="journal article" date="2023" name="PLoS Negl. Trop. Dis.">
        <title>A genome sequence for Biomphalaria pfeifferi, the major vector snail for the human-infecting parasite Schistosoma mansoni.</title>
        <authorList>
            <person name="Bu L."/>
            <person name="Lu L."/>
            <person name="Laidemitt M.R."/>
            <person name="Zhang S.M."/>
            <person name="Mutuku M."/>
            <person name="Mkoji G."/>
            <person name="Steinauer M."/>
            <person name="Loker E.S."/>
        </authorList>
    </citation>
    <scope>NUCLEOTIDE SEQUENCE</scope>
    <source>
        <strain evidence="17">KasaAsao</strain>
    </source>
</reference>
<evidence type="ECO:0000256" key="4">
    <source>
        <dbReference type="ARBA" id="ARBA00022679"/>
    </source>
</evidence>
<dbReference type="InterPro" id="IPR043145">
    <property type="entry name" value="Znf_ZZ_sf"/>
</dbReference>
<proteinExistence type="predicted"/>
<keyword evidence="5" id="KW-0479">Metal-binding</keyword>
<evidence type="ECO:0000256" key="9">
    <source>
        <dbReference type="ARBA" id="ARBA00022833"/>
    </source>
</evidence>
<evidence type="ECO:0000256" key="6">
    <source>
        <dbReference type="ARBA" id="ARBA00022737"/>
    </source>
</evidence>
<feature type="domain" description="MIB/HERC2" evidence="16">
    <location>
        <begin position="139"/>
        <end position="216"/>
    </location>
</feature>
<feature type="compositionally biased region" description="Low complexity" evidence="13">
    <location>
        <begin position="674"/>
        <end position="693"/>
    </location>
</feature>
<keyword evidence="8" id="KW-0833">Ubl conjugation pathway</keyword>
<evidence type="ECO:0000256" key="11">
    <source>
        <dbReference type="ARBA" id="ARBA00023043"/>
    </source>
</evidence>
<evidence type="ECO:0000313" key="17">
    <source>
        <dbReference type="EMBL" id="KAK0045271.1"/>
    </source>
</evidence>
<dbReference type="Pfam" id="PF00569">
    <property type="entry name" value="ZZ"/>
    <property type="match status" value="2"/>
</dbReference>
<feature type="region of interest" description="Disordered" evidence="13">
    <location>
        <begin position="674"/>
        <end position="704"/>
    </location>
</feature>
<dbReference type="GO" id="GO:0007219">
    <property type="term" value="P:Notch signaling pathway"/>
    <property type="evidence" value="ECO:0007669"/>
    <property type="project" value="UniProtKB-KW"/>
</dbReference>
<dbReference type="Pfam" id="PF18346">
    <property type="entry name" value="SH3_15"/>
    <property type="match status" value="2"/>
</dbReference>
<dbReference type="AlphaFoldDB" id="A0AAD8AZN4"/>
<evidence type="ECO:0000259" key="16">
    <source>
        <dbReference type="PROSITE" id="PS51416"/>
    </source>
</evidence>
<evidence type="ECO:0000256" key="13">
    <source>
        <dbReference type="SAM" id="MobiDB-lite"/>
    </source>
</evidence>
<accession>A0AAD8AZN4</accession>
<feature type="domain" description="MIB/HERC2" evidence="16">
    <location>
        <begin position="1"/>
        <end position="66"/>
    </location>
</feature>
<dbReference type="Gene3D" id="1.10.8.10">
    <property type="entry name" value="DNA helicase RuvA subunit, C-terminal domain"/>
    <property type="match status" value="1"/>
</dbReference>
<gene>
    <name evidence="17" type="ORF">Bpfe_025280</name>
</gene>
<dbReference type="Pfam" id="PF13920">
    <property type="entry name" value="zf-C3HC4_3"/>
    <property type="match status" value="1"/>
</dbReference>
<evidence type="ECO:0000256" key="2">
    <source>
        <dbReference type="ARBA" id="ARBA00004906"/>
    </source>
</evidence>
<dbReference type="Pfam" id="PF06701">
    <property type="entry name" value="MIB_HERC2"/>
    <property type="match status" value="3"/>
</dbReference>
<keyword evidence="3" id="KW-0963">Cytoplasm</keyword>
<feature type="domain" description="RING-type" evidence="14">
    <location>
        <begin position="719"/>
        <end position="754"/>
    </location>
</feature>
<dbReference type="InterPro" id="IPR000433">
    <property type="entry name" value="Znf_ZZ"/>
</dbReference>
<feature type="domain" description="ZZ-type" evidence="15">
    <location>
        <begin position="348"/>
        <end position="400"/>
    </location>
</feature>
<dbReference type="Proteomes" id="UP001233172">
    <property type="component" value="Unassembled WGS sequence"/>
</dbReference>
<dbReference type="SUPFAM" id="SSF159034">
    <property type="entry name" value="Mib/herc2 domain-like"/>
    <property type="match status" value="3"/>
</dbReference>
<dbReference type="Gene3D" id="3.30.40.10">
    <property type="entry name" value="Zinc/RING finger domain, C3HC4 (zinc finger)"/>
    <property type="match status" value="1"/>
</dbReference>
<dbReference type="SMART" id="SM00184">
    <property type="entry name" value="RING"/>
    <property type="match status" value="1"/>
</dbReference>
<dbReference type="GO" id="GO:0008270">
    <property type="term" value="F:zinc ion binding"/>
    <property type="evidence" value="ECO:0007669"/>
    <property type="project" value="UniProtKB-KW"/>
</dbReference>
<evidence type="ECO:0000256" key="3">
    <source>
        <dbReference type="ARBA" id="ARBA00022490"/>
    </source>
</evidence>
<keyword evidence="9" id="KW-0862">Zinc</keyword>
<keyword evidence="6" id="KW-0677">Repeat</keyword>
<dbReference type="GO" id="GO:0004842">
    <property type="term" value="F:ubiquitin-protein transferase activity"/>
    <property type="evidence" value="ECO:0007669"/>
    <property type="project" value="InterPro"/>
</dbReference>
<evidence type="ECO:0000256" key="1">
    <source>
        <dbReference type="ARBA" id="ARBA00004496"/>
    </source>
</evidence>
<dbReference type="PANTHER" id="PTHR24202">
    <property type="entry name" value="E3 UBIQUITIN-PROTEIN LIGASE MIB2"/>
    <property type="match status" value="1"/>
</dbReference>
<name>A0AAD8AZN4_BIOPF</name>
<evidence type="ECO:0000256" key="8">
    <source>
        <dbReference type="ARBA" id="ARBA00022786"/>
    </source>
</evidence>
<dbReference type="PROSITE" id="PS50135">
    <property type="entry name" value="ZF_ZZ_2"/>
    <property type="match status" value="2"/>
</dbReference>